<gene>
    <name evidence="14" type="ORF">BHR79_06035</name>
    <name evidence="15" type="ORF">EFE40_04220</name>
    <name evidence="16" type="ORF">SAMN04515625_1917</name>
</gene>
<dbReference type="SUPFAM" id="SSF52283">
    <property type="entry name" value="Formate/glycerate dehydrogenase catalytic domain-like"/>
    <property type="match status" value="1"/>
</dbReference>
<keyword evidence="17" id="KW-1185">Reference proteome</keyword>
<reference evidence="16 18" key="2">
    <citation type="submission" date="2016-10" db="EMBL/GenBank/DDBJ databases">
        <authorList>
            <person name="de Groot N.N."/>
        </authorList>
    </citation>
    <scope>NUCLEOTIDE SEQUENCE [LARGE SCALE GENOMIC DNA]</scope>
    <source>
        <strain evidence="16 18">Z-7982</strain>
    </source>
</reference>
<dbReference type="Gene3D" id="3.40.50.720">
    <property type="entry name" value="NAD(P)-binding Rossmann-like Domain"/>
    <property type="match status" value="2"/>
</dbReference>
<dbReference type="InterPro" id="IPR006139">
    <property type="entry name" value="D-isomer_2_OHA_DH_cat_dom"/>
</dbReference>
<dbReference type="Gene3D" id="3.30.1330.90">
    <property type="entry name" value="D-3-phosphoglycerate dehydrogenase, domain 3"/>
    <property type="match status" value="1"/>
</dbReference>
<dbReference type="UniPathway" id="UPA00135">
    <property type="reaction ID" value="UER00196"/>
</dbReference>
<dbReference type="FunFam" id="3.40.50.720:FF:000021">
    <property type="entry name" value="D-3-phosphoglycerate dehydrogenase"/>
    <property type="match status" value="1"/>
</dbReference>
<dbReference type="EC" id="1.1.1.95" evidence="3 10"/>
<dbReference type="OrthoDB" id="7437at2157"/>
<dbReference type="InterPro" id="IPR045865">
    <property type="entry name" value="ACT-like_dom_sf"/>
</dbReference>
<sequence length="523" mass="56007">MKVLVSDSLSEEGVAKLEEHFDVEVSTGLSEDELVEKIGEFDALVIRSGTQVTARVIKAADKLQIVGRAGVGVDNIDIPAATEKGIIVVNAPEGNMLSAAEHTIAMMLSMARNIPQATASLKAGKWERKKFLGVEVNGKTLGVIGLGRIGAEVAKRAQGLEMNILAYDPFVNEDRAKELGVELASVKEIAKRADFITVHTPLTKETRNILDTEEFDLMKPTARVINCARGGIINEDALGEALKNDKIAGAAIDVFTHEPPENCSFVGLNNAVVTPHLGASTEEAQVNVAVSVAEEVISVLNGGPARSTINIPSIKPEIMSTIHPYLELAETLGSAVSQLMDGNYEKVEIAYKGDVAGKDTRHLTLAALKGVLKTIMGAAVNYVNAPSIAKSRDIEVIESKSERVEEYSSSVTIKLSKDSISKSITGTVVEDDLRIIMIDGQRVDLAPSGYMIVSNHINRPNVIGPCCMILGDNEINISGMQVGRVQICGKTIMALNVDSEVSEDILEQIRHVDGIIDAKLVSL</sequence>
<dbReference type="GO" id="GO:0004617">
    <property type="term" value="F:phosphoglycerate dehydrogenase activity"/>
    <property type="evidence" value="ECO:0007669"/>
    <property type="project" value="UniProtKB-UniRule"/>
</dbReference>
<dbReference type="Pfam" id="PF02826">
    <property type="entry name" value="2-Hacid_dh_C"/>
    <property type="match status" value="1"/>
</dbReference>
<dbReference type="InterPro" id="IPR006236">
    <property type="entry name" value="PGDH"/>
</dbReference>
<dbReference type="Gene3D" id="3.30.70.260">
    <property type="match status" value="1"/>
</dbReference>
<dbReference type="CDD" id="cd12173">
    <property type="entry name" value="PGDH_4"/>
    <property type="match status" value="1"/>
</dbReference>
<dbReference type="InterPro" id="IPR006140">
    <property type="entry name" value="D-isomer_DH_NAD-bd"/>
</dbReference>
<dbReference type="InterPro" id="IPR029009">
    <property type="entry name" value="ASB_dom_sf"/>
</dbReference>
<reference evidence="14 17" key="1">
    <citation type="submission" date="2016-10" db="EMBL/GenBank/DDBJ databases">
        <title>Methanohalophilus halophilus.</title>
        <authorList>
            <person name="L'haridon S."/>
        </authorList>
    </citation>
    <scope>NUCLEOTIDE SEQUENCE [LARGE SCALE GENOMIC DNA]</scope>
    <source>
        <strain evidence="14 17">Z-7982</strain>
    </source>
</reference>
<dbReference type="InterPro" id="IPR029753">
    <property type="entry name" value="D-isomer_DH_CS"/>
</dbReference>
<dbReference type="EMBL" id="RJJG01000003">
    <property type="protein sequence ID" value="RNI09858.1"/>
    <property type="molecule type" value="Genomic_DNA"/>
</dbReference>
<dbReference type="EMBL" id="CP017921">
    <property type="protein sequence ID" value="APH39086.1"/>
    <property type="molecule type" value="Genomic_DNA"/>
</dbReference>
<organism evidence="14 17">
    <name type="scientific">Methanohalophilus halophilus</name>
    <dbReference type="NCBI Taxonomy" id="2177"/>
    <lineage>
        <taxon>Archaea</taxon>
        <taxon>Methanobacteriati</taxon>
        <taxon>Methanobacteriota</taxon>
        <taxon>Stenosarchaea group</taxon>
        <taxon>Methanomicrobia</taxon>
        <taxon>Methanosarcinales</taxon>
        <taxon>Methanosarcinaceae</taxon>
        <taxon>Methanohalophilus</taxon>
    </lineage>
</organism>
<evidence type="ECO:0000256" key="7">
    <source>
        <dbReference type="ARBA" id="ARBA00023027"/>
    </source>
</evidence>
<evidence type="ECO:0000256" key="8">
    <source>
        <dbReference type="ARBA" id="ARBA00023299"/>
    </source>
</evidence>
<keyword evidence="6 10" id="KW-0560">Oxidoreductase</keyword>
<dbReference type="InterPro" id="IPR029752">
    <property type="entry name" value="D-isomer_DH_CS1"/>
</dbReference>
<dbReference type="PANTHER" id="PTHR42789">
    <property type="entry name" value="D-ISOMER SPECIFIC 2-HYDROXYACID DEHYDROGENASE FAMILY PROTEIN (AFU_ORTHOLOGUE AFUA_6G10090)"/>
    <property type="match status" value="1"/>
</dbReference>
<keyword evidence="7 10" id="KW-0520">NAD</keyword>
<feature type="domain" description="D-3-phosphoglycerate dehydrogenase ASB" evidence="13">
    <location>
        <begin position="322"/>
        <end position="438"/>
    </location>
</feature>
<evidence type="ECO:0000256" key="1">
    <source>
        <dbReference type="ARBA" id="ARBA00005216"/>
    </source>
</evidence>
<proteinExistence type="inferred from homology"/>
<dbReference type="PANTHER" id="PTHR42789:SF1">
    <property type="entry name" value="D-ISOMER SPECIFIC 2-HYDROXYACID DEHYDROGENASE FAMILY PROTEIN (AFU_ORTHOLOGUE AFUA_6G10090)"/>
    <property type="match status" value="1"/>
</dbReference>
<evidence type="ECO:0000313" key="16">
    <source>
        <dbReference type="EMBL" id="SDW93065.1"/>
    </source>
</evidence>
<dbReference type="GO" id="GO:0051287">
    <property type="term" value="F:NAD binding"/>
    <property type="evidence" value="ECO:0007669"/>
    <property type="project" value="UniProtKB-UniRule"/>
</dbReference>
<evidence type="ECO:0000256" key="10">
    <source>
        <dbReference type="RuleBase" id="RU363003"/>
    </source>
</evidence>
<evidence type="ECO:0000259" key="12">
    <source>
        <dbReference type="Pfam" id="PF02826"/>
    </source>
</evidence>
<dbReference type="CDD" id="cd04902">
    <property type="entry name" value="ACT_3PGDH-xct"/>
    <property type="match status" value="1"/>
</dbReference>
<evidence type="ECO:0000259" key="11">
    <source>
        <dbReference type="Pfam" id="PF00389"/>
    </source>
</evidence>
<evidence type="ECO:0000313" key="19">
    <source>
        <dbReference type="Proteomes" id="UP000267921"/>
    </source>
</evidence>
<dbReference type="GeneID" id="30583307"/>
<feature type="domain" description="D-isomer specific 2-hydroxyacid dehydrogenase catalytic" evidence="11">
    <location>
        <begin position="3"/>
        <end position="310"/>
    </location>
</feature>
<evidence type="ECO:0000256" key="5">
    <source>
        <dbReference type="ARBA" id="ARBA00022605"/>
    </source>
</evidence>
<protein>
    <recommendedName>
        <fullName evidence="4 10">D-3-phosphoglycerate dehydrogenase</fullName>
        <ecNumber evidence="3 10">1.1.1.95</ecNumber>
    </recommendedName>
</protein>
<comment type="catalytic activity">
    <reaction evidence="9 10">
        <text>(2R)-3-phosphoglycerate + NAD(+) = 3-phosphooxypyruvate + NADH + H(+)</text>
        <dbReference type="Rhea" id="RHEA:12641"/>
        <dbReference type="ChEBI" id="CHEBI:15378"/>
        <dbReference type="ChEBI" id="CHEBI:18110"/>
        <dbReference type="ChEBI" id="CHEBI:57540"/>
        <dbReference type="ChEBI" id="CHEBI:57945"/>
        <dbReference type="ChEBI" id="CHEBI:58272"/>
        <dbReference type="EC" id="1.1.1.95"/>
    </reaction>
</comment>
<dbReference type="InterPro" id="IPR036291">
    <property type="entry name" value="NAD(P)-bd_dom_sf"/>
</dbReference>
<comment type="similarity">
    <text evidence="2 10">Belongs to the D-isomer specific 2-hydroxyacid dehydrogenase family.</text>
</comment>
<comment type="pathway">
    <text evidence="1 10">Amino-acid biosynthesis; L-serine biosynthesis; L-serine from 3-phospho-D-glycerate: step 1/3.</text>
</comment>
<name>A0A1L3Q2I0_9EURY</name>
<evidence type="ECO:0000256" key="3">
    <source>
        <dbReference type="ARBA" id="ARBA00013143"/>
    </source>
</evidence>
<dbReference type="PROSITE" id="PS00065">
    <property type="entry name" value="D_2_HYDROXYACID_DH_1"/>
    <property type="match status" value="1"/>
</dbReference>
<dbReference type="STRING" id="2177.BHR79_06035"/>
<dbReference type="Proteomes" id="UP000186879">
    <property type="component" value="Chromosome"/>
</dbReference>
<dbReference type="InterPro" id="IPR045626">
    <property type="entry name" value="PGDH_ASB_dom"/>
</dbReference>
<dbReference type="Proteomes" id="UP000198669">
    <property type="component" value="Unassembled WGS sequence"/>
</dbReference>
<dbReference type="SUPFAM" id="SSF143548">
    <property type="entry name" value="Serine metabolism enzymes domain"/>
    <property type="match status" value="1"/>
</dbReference>
<dbReference type="EMBL" id="FNMU01000006">
    <property type="protein sequence ID" value="SDW93065.1"/>
    <property type="molecule type" value="Genomic_DNA"/>
</dbReference>
<evidence type="ECO:0000256" key="2">
    <source>
        <dbReference type="ARBA" id="ARBA00005854"/>
    </source>
</evidence>
<dbReference type="Proteomes" id="UP000267921">
    <property type="component" value="Unassembled WGS sequence"/>
</dbReference>
<evidence type="ECO:0000313" key="18">
    <source>
        <dbReference type="Proteomes" id="UP000198669"/>
    </source>
</evidence>
<dbReference type="NCBIfam" id="TIGR01327">
    <property type="entry name" value="PGDH"/>
    <property type="match status" value="1"/>
</dbReference>
<dbReference type="FunFam" id="3.30.1330.90:FF:000003">
    <property type="entry name" value="D-3-phosphoglycerate dehydrogenase"/>
    <property type="match status" value="1"/>
</dbReference>
<evidence type="ECO:0000259" key="13">
    <source>
        <dbReference type="Pfam" id="PF19304"/>
    </source>
</evidence>
<reference evidence="15 19" key="3">
    <citation type="submission" date="2018-10" db="EMBL/GenBank/DDBJ databases">
        <title>Cultivation of a novel Methanohalophilus strain from Kebrit Deep of the Red Sea and a genomic comparison of members of the genus Methanohalophilus.</title>
        <authorList>
            <person name="Guan Y."/>
            <person name="Ngugi D.K."/>
            <person name="Stingl U."/>
        </authorList>
    </citation>
    <scope>NUCLEOTIDE SEQUENCE [LARGE SCALE GENOMIC DNA]</scope>
    <source>
        <strain evidence="15 19">DSM 3094</strain>
    </source>
</reference>
<evidence type="ECO:0000313" key="14">
    <source>
        <dbReference type="EMBL" id="APH39086.1"/>
    </source>
</evidence>
<evidence type="ECO:0000256" key="9">
    <source>
        <dbReference type="ARBA" id="ARBA00048731"/>
    </source>
</evidence>
<dbReference type="PROSITE" id="PS00671">
    <property type="entry name" value="D_2_HYDROXYACID_DH_3"/>
    <property type="match status" value="1"/>
</dbReference>
<dbReference type="Pfam" id="PF19304">
    <property type="entry name" value="PGDH_inter"/>
    <property type="match status" value="1"/>
</dbReference>
<dbReference type="RefSeq" id="WP_072561523.1">
    <property type="nucleotide sequence ID" value="NZ_CP017921.1"/>
</dbReference>
<dbReference type="Pfam" id="PF00389">
    <property type="entry name" value="2-Hacid_dh"/>
    <property type="match status" value="1"/>
</dbReference>
<evidence type="ECO:0000256" key="6">
    <source>
        <dbReference type="ARBA" id="ARBA00023002"/>
    </source>
</evidence>
<dbReference type="SUPFAM" id="SSF55021">
    <property type="entry name" value="ACT-like"/>
    <property type="match status" value="1"/>
</dbReference>
<dbReference type="SUPFAM" id="SSF51735">
    <property type="entry name" value="NAD(P)-binding Rossmann-fold domains"/>
    <property type="match status" value="1"/>
</dbReference>
<evidence type="ECO:0000256" key="4">
    <source>
        <dbReference type="ARBA" id="ARBA00021582"/>
    </source>
</evidence>
<evidence type="ECO:0000313" key="17">
    <source>
        <dbReference type="Proteomes" id="UP000186879"/>
    </source>
</evidence>
<feature type="domain" description="D-isomer specific 2-hydroxyacid dehydrogenase NAD-binding" evidence="12">
    <location>
        <begin position="104"/>
        <end position="278"/>
    </location>
</feature>
<dbReference type="InterPro" id="IPR050857">
    <property type="entry name" value="D-2-hydroxyacid_DH"/>
</dbReference>
<keyword evidence="8 10" id="KW-0718">Serine biosynthesis</keyword>
<keyword evidence="5 10" id="KW-0028">Amino-acid biosynthesis</keyword>
<accession>A0A1L3Q2I0</accession>
<dbReference type="AlphaFoldDB" id="A0A1L3Q2I0"/>
<evidence type="ECO:0000313" key="15">
    <source>
        <dbReference type="EMBL" id="RNI09858.1"/>
    </source>
</evidence>
<dbReference type="KEGG" id="mhaz:BHR79_06035"/>
<dbReference type="GO" id="GO:0006564">
    <property type="term" value="P:L-serine biosynthetic process"/>
    <property type="evidence" value="ECO:0007669"/>
    <property type="project" value="UniProtKB-UniRule"/>
</dbReference>